<dbReference type="Pfam" id="PF01152">
    <property type="entry name" value="Bac_globin"/>
    <property type="match status" value="1"/>
</dbReference>
<sequence length="134" mass="14877">MAQAQVDTQFTPSPESLFVRIGGADAVKTATEKFYERMLADERVNRFFAETDMVKQKAHFGRFLTFAFGGTNKYNGRSMREAHKKPVSQGMNETHFDAVMENLAATLNDLGVPDDLIDEAAAIALSTKKDVLNL</sequence>
<dbReference type="GO" id="GO:0019825">
    <property type="term" value="F:oxygen binding"/>
    <property type="evidence" value="ECO:0007669"/>
    <property type="project" value="InterPro"/>
</dbReference>
<dbReference type="EMBL" id="CDMY01001057">
    <property type="protein sequence ID" value="CEM39957.1"/>
    <property type="molecule type" value="Genomic_DNA"/>
</dbReference>
<evidence type="ECO:0000256" key="2">
    <source>
        <dbReference type="ARBA" id="ARBA00022448"/>
    </source>
</evidence>
<reference evidence="9 10" key="1">
    <citation type="submission" date="2014-11" db="EMBL/GenBank/DDBJ databases">
        <authorList>
            <person name="Zhu J."/>
            <person name="Qi W."/>
            <person name="Song R."/>
        </authorList>
    </citation>
    <scope>NUCLEOTIDE SEQUENCE [LARGE SCALE GENOMIC DNA]</scope>
</reference>
<keyword evidence="3 7" id="KW-0349">Heme</keyword>
<protein>
    <recommendedName>
        <fullName evidence="7">Group 1 truncated hemoglobin</fullName>
    </recommendedName>
</protein>
<evidence type="ECO:0000256" key="3">
    <source>
        <dbReference type="ARBA" id="ARBA00022617"/>
    </source>
</evidence>
<keyword evidence="6 7" id="KW-0408">Iron</keyword>
<evidence type="ECO:0000313" key="10">
    <source>
        <dbReference type="Proteomes" id="UP000041254"/>
    </source>
</evidence>
<dbReference type="STRING" id="1169540.A0A0G4H832"/>
<dbReference type="AlphaFoldDB" id="A0A0G4H832"/>
<dbReference type="PROSITE" id="PS01213">
    <property type="entry name" value="GLOBIN_FAM_2"/>
    <property type="match status" value="1"/>
</dbReference>
<dbReference type="GO" id="GO:0046872">
    <property type="term" value="F:metal ion binding"/>
    <property type="evidence" value="ECO:0007669"/>
    <property type="project" value="UniProtKB-UniRule"/>
</dbReference>
<comment type="similarity">
    <text evidence="1 7">Belongs to the truncated hemoglobin family. Group I subfamily.</text>
</comment>
<dbReference type="PIRSF" id="PIRSF002030">
    <property type="entry name" value="Globin_Protozoa/Cyanobacteria"/>
    <property type="match status" value="1"/>
</dbReference>
<feature type="binding site" description="proximal binding residue" evidence="8">
    <location>
        <position position="83"/>
    </location>
    <ligand>
        <name>heme</name>
        <dbReference type="ChEBI" id="CHEBI:30413"/>
    </ligand>
    <ligandPart>
        <name>Fe</name>
        <dbReference type="ChEBI" id="CHEBI:18248"/>
    </ligandPart>
</feature>
<proteinExistence type="inferred from homology"/>
<organism evidence="9 10">
    <name type="scientific">Vitrella brassicaformis (strain CCMP3155)</name>
    <dbReference type="NCBI Taxonomy" id="1169540"/>
    <lineage>
        <taxon>Eukaryota</taxon>
        <taxon>Sar</taxon>
        <taxon>Alveolata</taxon>
        <taxon>Colpodellida</taxon>
        <taxon>Vitrellaceae</taxon>
        <taxon>Vitrella</taxon>
    </lineage>
</organism>
<dbReference type="CDD" id="cd00454">
    <property type="entry name" value="TrHb1_N"/>
    <property type="match status" value="1"/>
</dbReference>
<evidence type="ECO:0000256" key="8">
    <source>
        <dbReference type="PIRSR" id="PIRSR002030-1"/>
    </source>
</evidence>
<dbReference type="SUPFAM" id="SSF46458">
    <property type="entry name" value="Globin-like"/>
    <property type="match status" value="1"/>
</dbReference>
<evidence type="ECO:0000256" key="5">
    <source>
        <dbReference type="ARBA" id="ARBA00022723"/>
    </source>
</evidence>
<evidence type="ECO:0000313" key="9">
    <source>
        <dbReference type="EMBL" id="CEM39957.1"/>
    </source>
</evidence>
<dbReference type="PhylomeDB" id="A0A0G4H832"/>
<keyword evidence="10" id="KW-1185">Reference proteome</keyword>
<dbReference type="InterPro" id="IPR009050">
    <property type="entry name" value="Globin-like_sf"/>
</dbReference>
<accession>A0A0G4H832</accession>
<dbReference type="Proteomes" id="UP000041254">
    <property type="component" value="Unassembled WGS sequence"/>
</dbReference>
<keyword evidence="5 7" id="KW-0479">Metal-binding</keyword>
<keyword evidence="4 7" id="KW-0561">Oxygen transport</keyword>
<dbReference type="InterPro" id="IPR012292">
    <property type="entry name" value="Globin/Proto"/>
</dbReference>
<dbReference type="OrthoDB" id="2155372at2759"/>
<dbReference type="InterPro" id="IPR001486">
    <property type="entry name" value="Hemoglobin_trunc"/>
</dbReference>
<dbReference type="InterPro" id="IPR016339">
    <property type="entry name" value="Hemoglobin_trunc_I"/>
</dbReference>
<name>A0A0G4H832_VITBC</name>
<dbReference type="OMA" id="HQTQFIS"/>
<dbReference type="VEuPathDB" id="CryptoDB:Vbra_19863"/>
<keyword evidence="2 7" id="KW-0813">Transport</keyword>
<dbReference type="Gene3D" id="1.10.490.10">
    <property type="entry name" value="Globins"/>
    <property type="match status" value="1"/>
</dbReference>
<dbReference type="InterPro" id="IPR019795">
    <property type="entry name" value="Globin_bac-like_CS"/>
</dbReference>
<dbReference type="GO" id="GO:0020037">
    <property type="term" value="F:heme binding"/>
    <property type="evidence" value="ECO:0007669"/>
    <property type="project" value="InterPro"/>
</dbReference>
<evidence type="ECO:0000256" key="4">
    <source>
        <dbReference type="ARBA" id="ARBA00022621"/>
    </source>
</evidence>
<comment type="cofactor">
    <cofactor evidence="8">
        <name>heme</name>
        <dbReference type="ChEBI" id="CHEBI:30413"/>
    </cofactor>
    <text evidence="8">Binds 1 heme group per subunit.</text>
</comment>
<evidence type="ECO:0000256" key="6">
    <source>
        <dbReference type="ARBA" id="ARBA00023004"/>
    </source>
</evidence>
<gene>
    <name evidence="9" type="ORF">Vbra_19863</name>
</gene>
<evidence type="ECO:0000256" key="1">
    <source>
        <dbReference type="ARBA" id="ARBA00009660"/>
    </source>
</evidence>
<dbReference type="GO" id="GO:0005344">
    <property type="term" value="F:oxygen carrier activity"/>
    <property type="evidence" value="ECO:0007669"/>
    <property type="project" value="UniProtKB-UniRule"/>
</dbReference>
<evidence type="ECO:0000256" key="7">
    <source>
        <dbReference type="PIRNR" id="PIRNR002030"/>
    </source>
</evidence>
<dbReference type="InParanoid" id="A0A0G4H832"/>